<feature type="compositionally biased region" description="Low complexity" evidence="1">
    <location>
        <begin position="15"/>
        <end position="33"/>
    </location>
</feature>
<comment type="caution">
    <text evidence="2">The sequence shown here is derived from an EMBL/GenBank/DDBJ whole genome shotgun (WGS) entry which is preliminary data.</text>
</comment>
<evidence type="ECO:0000313" key="3">
    <source>
        <dbReference type="Proteomes" id="UP000244722"/>
    </source>
</evidence>
<feature type="region of interest" description="Disordered" evidence="1">
    <location>
        <begin position="1"/>
        <end position="52"/>
    </location>
</feature>
<keyword evidence="3" id="KW-1185">Reference proteome</keyword>
<dbReference type="Proteomes" id="UP000244722">
    <property type="component" value="Unassembled WGS sequence"/>
</dbReference>
<dbReference type="EMBL" id="NESQ01000001">
    <property type="protein sequence ID" value="PUU84412.1"/>
    <property type="molecule type" value="Genomic_DNA"/>
</dbReference>
<dbReference type="OrthoDB" id="5413994at2759"/>
<sequence>MAEVVEPLPSPPDTGPTATSASAPAAPSSPNTTQHGRVDIASSPSSRAAPPIPTITSLAQRFQNTSELNSHLLSLSKAELAAIVMSEAGKSSTTTTTTKPPTPESNKYAHCVYCHEIFDKEYNVGCQVKHYGDREEVDYDSDISKLTCCGFSLDHTEYDECHPAPEEAEPYCYEGKHWDRFIDQGDDERGIWWQEWEESGRTCKDMGCRGMVNPKKRRFY</sequence>
<organism evidence="2 3">
    <name type="scientific">Tuber borchii</name>
    <name type="common">White truffle</name>
    <dbReference type="NCBI Taxonomy" id="42251"/>
    <lineage>
        <taxon>Eukaryota</taxon>
        <taxon>Fungi</taxon>
        <taxon>Dikarya</taxon>
        <taxon>Ascomycota</taxon>
        <taxon>Pezizomycotina</taxon>
        <taxon>Pezizomycetes</taxon>
        <taxon>Pezizales</taxon>
        <taxon>Tuberaceae</taxon>
        <taxon>Tuber</taxon>
    </lineage>
</organism>
<evidence type="ECO:0000256" key="1">
    <source>
        <dbReference type="SAM" id="MobiDB-lite"/>
    </source>
</evidence>
<evidence type="ECO:0000313" key="2">
    <source>
        <dbReference type="EMBL" id="PUU84412.1"/>
    </source>
</evidence>
<proteinExistence type="predicted"/>
<feature type="compositionally biased region" description="Low complexity" evidence="1">
    <location>
        <begin position="40"/>
        <end position="49"/>
    </location>
</feature>
<accession>A0A2T7A9P0</accession>
<protein>
    <recommendedName>
        <fullName evidence="4">C2H2-type domain-containing protein</fullName>
    </recommendedName>
</protein>
<name>A0A2T7A9P0_TUBBO</name>
<gene>
    <name evidence="2" type="ORF">B9Z19DRAFT_1070269</name>
</gene>
<dbReference type="AlphaFoldDB" id="A0A2T7A9P0"/>
<evidence type="ECO:0008006" key="4">
    <source>
        <dbReference type="Google" id="ProtNLM"/>
    </source>
</evidence>
<reference evidence="2 3" key="1">
    <citation type="submission" date="2017-04" db="EMBL/GenBank/DDBJ databases">
        <title>Draft genome sequence of Tuber borchii Vittad., a whitish edible truffle.</title>
        <authorList>
            <consortium name="DOE Joint Genome Institute"/>
            <person name="Murat C."/>
            <person name="Kuo A."/>
            <person name="Barry K.W."/>
            <person name="Clum A."/>
            <person name="Dockter R.B."/>
            <person name="Fauchery L."/>
            <person name="Iotti M."/>
            <person name="Kohler A."/>
            <person name="Labutti K."/>
            <person name="Lindquist E.A."/>
            <person name="Lipzen A."/>
            <person name="Ohm R.A."/>
            <person name="Wang M."/>
            <person name="Grigoriev I.V."/>
            <person name="Zambonelli A."/>
            <person name="Martin F.M."/>
        </authorList>
    </citation>
    <scope>NUCLEOTIDE SEQUENCE [LARGE SCALE GENOMIC DNA]</scope>
    <source>
        <strain evidence="2 3">Tbo3840</strain>
    </source>
</reference>